<keyword evidence="3 6" id="KW-0808">Transferase</keyword>
<dbReference type="Pfam" id="PF08448">
    <property type="entry name" value="PAS_4"/>
    <property type="match status" value="1"/>
</dbReference>
<dbReference type="NCBIfam" id="TIGR00229">
    <property type="entry name" value="sensory_box"/>
    <property type="match status" value="1"/>
</dbReference>
<dbReference type="PROSITE" id="PS50113">
    <property type="entry name" value="PAC"/>
    <property type="match status" value="1"/>
</dbReference>
<evidence type="ECO:0000256" key="2">
    <source>
        <dbReference type="ARBA" id="ARBA00012438"/>
    </source>
</evidence>
<evidence type="ECO:0000256" key="4">
    <source>
        <dbReference type="SAM" id="Coils"/>
    </source>
</evidence>
<organism evidence="6 7">
    <name type="scientific">Pseudomonas syringae pv. spinaceae</name>
    <dbReference type="NCBI Taxonomy" id="264459"/>
    <lineage>
        <taxon>Bacteria</taxon>
        <taxon>Pseudomonadati</taxon>
        <taxon>Pseudomonadota</taxon>
        <taxon>Gammaproteobacteria</taxon>
        <taxon>Pseudomonadales</taxon>
        <taxon>Pseudomonadaceae</taxon>
        <taxon>Pseudomonas</taxon>
        <taxon>Pseudomonas syringae</taxon>
    </lineage>
</organism>
<dbReference type="InterPro" id="IPR036097">
    <property type="entry name" value="HisK_dim/P_sf"/>
</dbReference>
<dbReference type="Gene3D" id="3.30.450.20">
    <property type="entry name" value="PAS domain"/>
    <property type="match status" value="1"/>
</dbReference>
<dbReference type="SMART" id="SM00388">
    <property type="entry name" value="HisKA"/>
    <property type="match status" value="1"/>
</dbReference>
<dbReference type="PANTHER" id="PTHR43065">
    <property type="entry name" value="SENSOR HISTIDINE KINASE"/>
    <property type="match status" value="1"/>
</dbReference>
<dbReference type="Gene3D" id="1.10.287.130">
    <property type="match status" value="1"/>
</dbReference>
<dbReference type="EMBL" id="LJRI01000292">
    <property type="protein sequence ID" value="KPZ07208.1"/>
    <property type="molecule type" value="Genomic_DNA"/>
</dbReference>
<dbReference type="InterPro" id="IPR013656">
    <property type="entry name" value="PAS_4"/>
</dbReference>
<proteinExistence type="predicted"/>
<evidence type="ECO:0000256" key="3">
    <source>
        <dbReference type="ARBA" id="ARBA00022777"/>
    </source>
</evidence>
<dbReference type="GO" id="GO:0000155">
    <property type="term" value="F:phosphorelay sensor kinase activity"/>
    <property type="evidence" value="ECO:0007669"/>
    <property type="project" value="InterPro"/>
</dbReference>
<gene>
    <name evidence="6" type="ORF">ALO94_02013</name>
</gene>
<dbReference type="CDD" id="cd00130">
    <property type="entry name" value="PAS"/>
    <property type="match status" value="1"/>
</dbReference>
<dbReference type="RefSeq" id="WP_234697453.1">
    <property type="nucleotide sequence ID" value="NZ_RBTF01000172.1"/>
</dbReference>
<dbReference type="InterPro" id="IPR001610">
    <property type="entry name" value="PAC"/>
</dbReference>
<comment type="caution">
    <text evidence="6">The sequence shown here is derived from an EMBL/GenBank/DDBJ whole genome shotgun (WGS) entry which is preliminary data.</text>
</comment>
<dbReference type="Pfam" id="PF00512">
    <property type="entry name" value="HisKA"/>
    <property type="match status" value="1"/>
</dbReference>
<dbReference type="InterPro" id="IPR035965">
    <property type="entry name" value="PAS-like_dom_sf"/>
</dbReference>
<evidence type="ECO:0000256" key="1">
    <source>
        <dbReference type="ARBA" id="ARBA00000085"/>
    </source>
</evidence>
<dbReference type="InterPro" id="IPR003661">
    <property type="entry name" value="HisK_dim/P_dom"/>
</dbReference>
<dbReference type="CDD" id="cd00082">
    <property type="entry name" value="HisKA"/>
    <property type="match status" value="1"/>
</dbReference>
<dbReference type="SUPFAM" id="SSF55785">
    <property type="entry name" value="PYP-like sensor domain (PAS domain)"/>
    <property type="match status" value="1"/>
</dbReference>
<comment type="catalytic activity">
    <reaction evidence="1">
        <text>ATP + protein L-histidine = ADP + protein N-phospho-L-histidine.</text>
        <dbReference type="EC" id="2.7.13.3"/>
    </reaction>
</comment>
<dbReference type="Proteomes" id="UP000050384">
    <property type="component" value="Unassembled WGS sequence"/>
</dbReference>
<dbReference type="InterPro" id="IPR000014">
    <property type="entry name" value="PAS"/>
</dbReference>
<dbReference type="SMART" id="SM00086">
    <property type="entry name" value="PAC"/>
    <property type="match status" value="1"/>
</dbReference>
<feature type="domain" description="PAC" evidence="5">
    <location>
        <begin position="82"/>
        <end position="134"/>
    </location>
</feature>
<feature type="coiled-coil region" evidence="4">
    <location>
        <begin position="125"/>
        <end position="163"/>
    </location>
</feature>
<reference evidence="6 7" key="1">
    <citation type="submission" date="2015-09" db="EMBL/GenBank/DDBJ databases">
        <title>Genome announcement of multiple Pseudomonas syringae strains.</title>
        <authorList>
            <person name="Thakur S."/>
            <person name="Wang P.W."/>
            <person name="Gong Y."/>
            <person name="Weir B.S."/>
            <person name="Guttman D.S."/>
        </authorList>
    </citation>
    <scope>NUCLEOTIDE SEQUENCE [LARGE SCALE GENOMIC DNA]</scope>
    <source>
        <strain evidence="6 7">ICMP16929</strain>
    </source>
</reference>
<keyword evidence="3 6" id="KW-0418">Kinase</keyword>
<sequence>FRTKPSELTLNERALDALIRSSTEVRYRISADWSELHQLNGGDFIPDTQVNDPQWIDRYIPAQDREAVRAEITRATLTKSTYLIEHRVNRLDGSVGWALSRAVPILNEKGEIEEWFGTASDITERKNAEEALRQVQENLEERVAHALAERSQIEEQLRQSQKLEAIGQLTGGVAHDFNNLLTVIRSSTDFLKRPNLSEERRRRYVDAISDTVERATKLTGQLLAFARRQTLQPEVFSACDAVRSISDMMNTLTGSHISIKFVLPEHPVL</sequence>
<evidence type="ECO:0000313" key="7">
    <source>
        <dbReference type="Proteomes" id="UP000050384"/>
    </source>
</evidence>
<keyword evidence="4" id="KW-0175">Coiled coil</keyword>
<dbReference type="SUPFAM" id="SSF47384">
    <property type="entry name" value="Homodimeric domain of signal transducing histidine kinase"/>
    <property type="match status" value="1"/>
</dbReference>
<dbReference type="AlphaFoldDB" id="A0A0Q0CFG1"/>
<dbReference type="InterPro" id="IPR000700">
    <property type="entry name" value="PAS-assoc_C"/>
</dbReference>
<dbReference type="PATRIC" id="fig|264459.3.peg.3482"/>
<dbReference type="PANTHER" id="PTHR43065:SF49">
    <property type="entry name" value="HISTIDINE KINASE"/>
    <property type="match status" value="1"/>
</dbReference>
<protein>
    <recommendedName>
        <fullName evidence="2">histidine kinase</fullName>
        <ecNumber evidence="2">2.7.13.3</ecNumber>
    </recommendedName>
</protein>
<name>A0A0Q0CFG1_PSESX</name>
<dbReference type="EC" id="2.7.13.3" evidence="2"/>
<evidence type="ECO:0000259" key="5">
    <source>
        <dbReference type="PROSITE" id="PS50113"/>
    </source>
</evidence>
<accession>A0A0Q0CFG1</accession>
<feature type="non-terminal residue" evidence="6">
    <location>
        <position position="1"/>
    </location>
</feature>
<evidence type="ECO:0000313" key="6">
    <source>
        <dbReference type="EMBL" id="KPZ07208.1"/>
    </source>
</evidence>